<evidence type="ECO:0000256" key="1">
    <source>
        <dbReference type="SAM" id="Coils"/>
    </source>
</evidence>
<accession>A0A7S3ZZY9</accession>
<proteinExistence type="predicted"/>
<dbReference type="EMBL" id="HBIW01017190">
    <property type="protein sequence ID" value="CAE0699387.1"/>
    <property type="molecule type" value="Transcribed_RNA"/>
</dbReference>
<reference evidence="4" key="1">
    <citation type="submission" date="2021-01" db="EMBL/GenBank/DDBJ databases">
        <authorList>
            <person name="Corre E."/>
            <person name="Pelletier E."/>
            <person name="Niang G."/>
            <person name="Scheremetjew M."/>
            <person name="Finn R."/>
            <person name="Kale V."/>
            <person name="Holt S."/>
            <person name="Cochrane G."/>
            <person name="Meng A."/>
            <person name="Brown T."/>
            <person name="Cohen L."/>
        </authorList>
    </citation>
    <scope>NUCLEOTIDE SEQUENCE</scope>
    <source>
        <strain evidence="4">CCMP1756</strain>
    </source>
</reference>
<evidence type="ECO:0000313" key="6">
    <source>
        <dbReference type="Proteomes" id="UP000789595"/>
    </source>
</evidence>
<dbReference type="Proteomes" id="UP000789595">
    <property type="component" value="Unassembled WGS sequence"/>
</dbReference>
<keyword evidence="1" id="KW-0175">Coiled coil</keyword>
<keyword evidence="3" id="KW-0732">Signal</keyword>
<keyword evidence="6" id="KW-1185">Reference proteome</keyword>
<name>A0A7S3ZZY9_9STRA</name>
<feature type="transmembrane region" description="Helical" evidence="2">
    <location>
        <begin position="157"/>
        <end position="177"/>
    </location>
</feature>
<feature type="signal peptide" evidence="3">
    <location>
        <begin position="1"/>
        <end position="16"/>
    </location>
</feature>
<keyword evidence="2" id="KW-0472">Membrane</keyword>
<feature type="transmembrane region" description="Helical" evidence="2">
    <location>
        <begin position="227"/>
        <end position="247"/>
    </location>
</feature>
<organism evidence="4">
    <name type="scientific">Pelagomonas calceolata</name>
    <dbReference type="NCBI Taxonomy" id="35677"/>
    <lineage>
        <taxon>Eukaryota</taxon>
        <taxon>Sar</taxon>
        <taxon>Stramenopiles</taxon>
        <taxon>Ochrophyta</taxon>
        <taxon>Pelagophyceae</taxon>
        <taxon>Pelagomonadales</taxon>
        <taxon>Pelagomonadaceae</taxon>
        <taxon>Pelagomonas</taxon>
    </lineage>
</organism>
<evidence type="ECO:0000313" key="5">
    <source>
        <dbReference type="EMBL" id="CAH0370994.1"/>
    </source>
</evidence>
<evidence type="ECO:0000256" key="3">
    <source>
        <dbReference type="SAM" id="SignalP"/>
    </source>
</evidence>
<keyword evidence="2" id="KW-1133">Transmembrane helix</keyword>
<evidence type="ECO:0000313" key="4">
    <source>
        <dbReference type="EMBL" id="CAE0699387.1"/>
    </source>
</evidence>
<keyword evidence="2" id="KW-0812">Transmembrane</keyword>
<gene>
    <name evidence="4" type="ORF">PCAL00307_LOCUS14823</name>
    <name evidence="5" type="ORF">PECAL_3P09110</name>
</gene>
<feature type="coiled-coil region" evidence="1">
    <location>
        <begin position="588"/>
        <end position="672"/>
    </location>
</feature>
<dbReference type="EMBL" id="CAKKNE010000003">
    <property type="protein sequence ID" value="CAH0370994.1"/>
    <property type="molecule type" value="Genomic_DNA"/>
</dbReference>
<sequence>MLRWTHLAAAVALGHACNYPFLMNNSYGCARDPCAALDAVACAAEATCDMSSVGCATACAALNSSQCMGLAANYTLYYSTFNMDDITYGPLKCSQETVVSDDYMSYWYECSGNGTAGGGASGQKDDDGGVSSYPGLDDDAAVDPMTAAMSPSDPSTYALVLGFVLGLVVAAATWYKVLSRCCKGQEKAPWTAAETSNRLREPLARAASVRVARHHPALRGFGALKRLAAVLIVLAGKLVGYVAGLLAGAGVLGTMGVAGLPKFSMEAPGTAKILAALAALKLVLKRYASMLAPKAAFSVHLLDEEGKPVTIGEDKEGNPVTLAPVWSGEAKASAAWRLPGLREKRPVALDFGAGEMRPGLKPGAPELQFRLGDRLECWCCCFPYFTRTPAELKLGDATAAVGRPARCCLAPPRWFSVYCLYPCSFFRPDKCSLGGLLSGERTSIKLANNDKALLKKKVRDTINAAKAAVVAVFAPVRILVDKWKAKAAAAKVAVEGAARAAAGAKKDEAPAPAPASKVPTFSLNFGADGACALPTPVAVIPGIDLGKELMDAIGGFKEAQQLRKVHADLTEGAGKLEAGLGAAAAAADDKLELAAATAQKEAQELAARAQKAAADANGAGDAAGAAEEGGGSALREKAEALRAQALAAKEKAEKLKGEADGWKATYGQAKDELYKQRIYEEVFRVEASFDAGLDAETRLEALAAAILAHFKCVDETTLQLMGGISALSRP</sequence>
<dbReference type="AlphaFoldDB" id="A0A7S3ZZY9"/>
<protein>
    <submittedName>
        <fullName evidence="4">Uncharacterized protein</fullName>
    </submittedName>
</protein>
<reference evidence="5" key="2">
    <citation type="submission" date="2021-11" db="EMBL/GenBank/DDBJ databases">
        <authorList>
            <consortium name="Genoscope - CEA"/>
            <person name="William W."/>
        </authorList>
    </citation>
    <scope>NUCLEOTIDE SEQUENCE</scope>
</reference>
<evidence type="ECO:0000256" key="2">
    <source>
        <dbReference type="SAM" id="Phobius"/>
    </source>
</evidence>
<feature type="chain" id="PRO_5036212348" evidence="3">
    <location>
        <begin position="17"/>
        <end position="730"/>
    </location>
</feature>